<dbReference type="AlphaFoldDB" id="A0A212C3S7"/>
<keyword evidence="3 9" id="KW-0812">Transmembrane</keyword>
<dbReference type="OrthoDB" id="6160056at2759"/>
<dbReference type="EMBL" id="MKHE01000030">
    <property type="protein sequence ID" value="OWK00635.1"/>
    <property type="molecule type" value="Genomic_DNA"/>
</dbReference>
<keyword evidence="6 9" id="KW-0472">Membrane</keyword>
<feature type="chain" id="PRO_5012171273" evidence="10">
    <location>
        <begin position="18"/>
        <end position="101"/>
    </location>
</feature>
<reference evidence="11 12" key="1">
    <citation type="journal article" date="2018" name="Mol. Genet. Genomics">
        <title>The red deer Cervus elaphus genome CerEla1.0: sequencing, annotating, genes, and chromosomes.</title>
        <authorList>
            <person name="Bana N.A."/>
            <person name="Nyiri A."/>
            <person name="Nagy J."/>
            <person name="Frank K."/>
            <person name="Nagy T."/>
            <person name="Steger V."/>
            <person name="Schiller M."/>
            <person name="Lakatos P."/>
            <person name="Sugar L."/>
            <person name="Horn P."/>
            <person name="Barta E."/>
            <person name="Orosz L."/>
        </authorList>
    </citation>
    <scope>NUCLEOTIDE SEQUENCE [LARGE SCALE GENOMIC DNA]</scope>
    <source>
        <strain evidence="11">Hungarian</strain>
    </source>
</reference>
<keyword evidence="4 10" id="KW-0732">Signal</keyword>
<dbReference type="PANTHER" id="PTHR11337:SF12">
    <property type="entry name" value="SIALOMUCIN CORE PROTEIN 24"/>
    <property type="match status" value="1"/>
</dbReference>
<dbReference type="GO" id="GO:0005768">
    <property type="term" value="C:endosome"/>
    <property type="evidence" value="ECO:0007669"/>
    <property type="project" value="TreeGrafter"/>
</dbReference>
<comment type="similarity">
    <text evidence="2">Belongs to the CD164 family.</text>
</comment>
<evidence type="ECO:0000256" key="10">
    <source>
        <dbReference type="SAM" id="SignalP"/>
    </source>
</evidence>
<keyword evidence="5 9" id="KW-1133">Transmembrane helix</keyword>
<dbReference type="GO" id="GO:0005764">
    <property type="term" value="C:lysosome"/>
    <property type="evidence" value="ECO:0007669"/>
    <property type="project" value="TreeGrafter"/>
</dbReference>
<dbReference type="PANTHER" id="PTHR11337">
    <property type="entry name" value="MUCIN/PORIMIN"/>
    <property type="match status" value="1"/>
</dbReference>
<proteinExistence type="inferred from homology"/>
<accession>A0A212C3S7</accession>
<evidence type="ECO:0000256" key="5">
    <source>
        <dbReference type="ARBA" id="ARBA00022989"/>
    </source>
</evidence>
<keyword evidence="7" id="KW-0325">Glycoprotein</keyword>
<evidence type="ECO:0000256" key="3">
    <source>
        <dbReference type="ARBA" id="ARBA00022692"/>
    </source>
</evidence>
<evidence type="ECO:0000256" key="4">
    <source>
        <dbReference type="ARBA" id="ARBA00022729"/>
    </source>
</evidence>
<feature type="transmembrane region" description="Helical" evidence="9">
    <location>
        <begin position="63"/>
        <end position="82"/>
    </location>
</feature>
<evidence type="ECO:0000313" key="11">
    <source>
        <dbReference type="EMBL" id="OWK00635.1"/>
    </source>
</evidence>
<dbReference type="GO" id="GO:0016020">
    <property type="term" value="C:membrane"/>
    <property type="evidence" value="ECO:0007669"/>
    <property type="project" value="UniProtKB-SubCell"/>
</dbReference>
<dbReference type="PROSITE" id="PS51257">
    <property type="entry name" value="PROKAR_LIPOPROTEIN"/>
    <property type="match status" value="1"/>
</dbReference>
<feature type="region of interest" description="Disordered" evidence="8">
    <location>
        <begin position="27"/>
        <end position="47"/>
    </location>
</feature>
<protein>
    <submittedName>
        <fullName evidence="11">Uncharacterized protein</fullName>
    </submittedName>
</protein>
<keyword evidence="12" id="KW-1185">Reference proteome</keyword>
<evidence type="ECO:0000256" key="2">
    <source>
        <dbReference type="ARBA" id="ARBA00005341"/>
    </source>
</evidence>
<evidence type="ECO:0000256" key="6">
    <source>
        <dbReference type="ARBA" id="ARBA00023136"/>
    </source>
</evidence>
<comment type="subcellular location">
    <subcellularLocation>
        <location evidence="1">Membrane</location>
        <topology evidence="1">Single-pass type I membrane protein</topology>
    </subcellularLocation>
</comment>
<evidence type="ECO:0000256" key="9">
    <source>
        <dbReference type="SAM" id="Phobius"/>
    </source>
</evidence>
<comment type="caution">
    <text evidence="11">The sequence shown here is derived from an EMBL/GenBank/DDBJ whole genome shotgun (WGS) entry which is preliminary data.</text>
</comment>
<evidence type="ECO:0000313" key="12">
    <source>
        <dbReference type="Proteomes" id="UP000242450"/>
    </source>
</evidence>
<gene>
    <name evidence="11" type="ORF">Celaphus_00016771</name>
</gene>
<evidence type="ECO:0000256" key="7">
    <source>
        <dbReference type="ARBA" id="ARBA00023180"/>
    </source>
</evidence>
<feature type="compositionally biased region" description="Low complexity" evidence="8">
    <location>
        <begin position="35"/>
        <end position="47"/>
    </location>
</feature>
<evidence type="ECO:0000256" key="1">
    <source>
        <dbReference type="ARBA" id="ARBA00004479"/>
    </source>
</evidence>
<evidence type="ECO:0000256" key="8">
    <source>
        <dbReference type="SAM" id="MobiDB-lite"/>
    </source>
</evidence>
<organism evidence="11 12">
    <name type="scientific">Cervus elaphus hippelaphus</name>
    <name type="common">European red deer</name>
    <dbReference type="NCBI Taxonomy" id="46360"/>
    <lineage>
        <taxon>Eukaryota</taxon>
        <taxon>Metazoa</taxon>
        <taxon>Chordata</taxon>
        <taxon>Craniata</taxon>
        <taxon>Vertebrata</taxon>
        <taxon>Euteleostomi</taxon>
        <taxon>Mammalia</taxon>
        <taxon>Eutheria</taxon>
        <taxon>Laurasiatheria</taxon>
        <taxon>Artiodactyla</taxon>
        <taxon>Ruminantia</taxon>
        <taxon>Pecora</taxon>
        <taxon>Cervidae</taxon>
        <taxon>Cervinae</taxon>
        <taxon>Cervus</taxon>
    </lineage>
</organism>
<sequence>MMSRLSHPLLWATGCLAMLCVMTGSGNHRDPEPPTTATTSGTTNATLTPTSQLVPKSAFDTSSFFGGNVFVSGVQGVIFFLYKFCRSKKQNYYTVKTDLLN</sequence>
<feature type="signal peptide" evidence="10">
    <location>
        <begin position="1"/>
        <end position="17"/>
    </location>
</feature>
<dbReference type="Pfam" id="PF05283">
    <property type="entry name" value="MGC-24"/>
    <property type="match status" value="1"/>
</dbReference>
<name>A0A212C3S7_CEREH</name>
<dbReference type="InterPro" id="IPR007947">
    <property type="entry name" value="CD164_MGC24"/>
</dbReference>
<dbReference type="Proteomes" id="UP000242450">
    <property type="component" value="Chromosome 30"/>
</dbReference>